<proteinExistence type="predicted"/>
<dbReference type="AlphaFoldDB" id="A0A2W5N3I4"/>
<reference evidence="1 2" key="1">
    <citation type="submission" date="2017-08" db="EMBL/GenBank/DDBJ databases">
        <title>Infants hospitalized years apart are colonized by the same room-sourced microbial strains.</title>
        <authorList>
            <person name="Brooks B."/>
            <person name="Olm M.R."/>
            <person name="Firek B.A."/>
            <person name="Baker R."/>
            <person name="Thomas B.C."/>
            <person name="Morowitz M.J."/>
            <person name="Banfield J.F."/>
        </authorList>
    </citation>
    <scope>NUCLEOTIDE SEQUENCE [LARGE SCALE GENOMIC DNA]</scope>
    <source>
        <strain evidence="1">S2_005_002_R2_29</strain>
    </source>
</reference>
<name>A0A2W5N3I4_9BACT</name>
<gene>
    <name evidence="1" type="ORF">DI551_02220</name>
</gene>
<dbReference type="Proteomes" id="UP000249417">
    <property type="component" value="Unassembled WGS sequence"/>
</dbReference>
<sequence length="233" mass="25033">MENKISRKQAESGNMLFLILIAVALFAALSYVVTYTTRSGSGDASSEKTKLIASEIFNHAISVQSAITRIYLGGCSLETLNFKSVVDGTLHENPDAPVNGHCDVFSNTGGGAVANEPDKNWTNQATYYYAGSAALTNVGTTCTEASCADLVMILRGITPELCTELNKRNGILTPIASLPTDTQEGCPYKGTFDCNGNNNVEVIFADPELRGHSSICYNDTVHGYTYTHALLER</sequence>
<organism evidence="1 2">
    <name type="scientific">Micavibrio aeruginosavorus</name>
    <dbReference type="NCBI Taxonomy" id="349221"/>
    <lineage>
        <taxon>Bacteria</taxon>
        <taxon>Pseudomonadati</taxon>
        <taxon>Bdellovibrionota</taxon>
        <taxon>Bdellovibrionia</taxon>
        <taxon>Bdellovibrionales</taxon>
        <taxon>Pseudobdellovibrionaceae</taxon>
        <taxon>Micavibrio</taxon>
    </lineage>
</organism>
<dbReference type="EMBL" id="QFQB01000008">
    <property type="protein sequence ID" value="PZQ48022.1"/>
    <property type="molecule type" value="Genomic_DNA"/>
</dbReference>
<evidence type="ECO:0000313" key="1">
    <source>
        <dbReference type="EMBL" id="PZQ48022.1"/>
    </source>
</evidence>
<accession>A0A2W5N3I4</accession>
<comment type="caution">
    <text evidence="1">The sequence shown here is derived from an EMBL/GenBank/DDBJ whole genome shotgun (WGS) entry which is preliminary data.</text>
</comment>
<protein>
    <submittedName>
        <fullName evidence="1">Uncharacterized protein</fullName>
    </submittedName>
</protein>
<evidence type="ECO:0000313" key="2">
    <source>
        <dbReference type="Proteomes" id="UP000249417"/>
    </source>
</evidence>